<keyword evidence="2" id="KW-0964">Secreted</keyword>
<evidence type="ECO:0000259" key="5">
    <source>
        <dbReference type="PROSITE" id="PS50234"/>
    </source>
</evidence>
<dbReference type="Pfam" id="PF25106">
    <property type="entry name" value="VWA_4"/>
    <property type="match status" value="1"/>
</dbReference>
<dbReference type="SMART" id="SM00327">
    <property type="entry name" value="VWA"/>
    <property type="match status" value="1"/>
</dbReference>
<evidence type="ECO:0000256" key="3">
    <source>
        <dbReference type="ARBA" id="ARBA00022729"/>
    </source>
</evidence>
<keyword evidence="3 4" id="KW-0732">Signal</keyword>
<feature type="signal peptide" evidence="4">
    <location>
        <begin position="1"/>
        <end position="20"/>
    </location>
</feature>
<dbReference type="HOGENOM" id="CLU_757845_0_0_6"/>
<sequence>MKRLACSFALTALLPLSAMADSISPSSYSATLGVGESVTITKTVTIDAEATTSKVDVFFLMDETGSMGSDIAAVKAAASSILSSAAGFGDINFGVGGYRDISDAFTYRTLTDMTADASATQAAINNWEAFGGYDRPEANIYALEQVANTVSWRPDAERILLWFGDATGHDPSLGSTEASATAALQAASIQVEAIDVASSCRVGYCLDGAGQASRITAATGGTYHSGIDTSSLVDTINAAISDAISTYTEVALDISEAPPGMVSVSPGVYTGSFSRDAAATYEFEVTFTGTTPGTHDFDIYATVDGGRVATEKDHIVVASVVPEPTSLALMGLGLAGLLARRRKS</sequence>
<feature type="domain" description="VWFA" evidence="5">
    <location>
        <begin position="56"/>
        <end position="250"/>
    </location>
</feature>
<evidence type="ECO:0000256" key="1">
    <source>
        <dbReference type="ARBA" id="ARBA00004613"/>
    </source>
</evidence>
<dbReference type="PANTHER" id="PTHR47824">
    <property type="entry name" value="UBIQUITIN-LIKE DOMAIN-CONTAINING PROTEIN"/>
    <property type="match status" value="1"/>
</dbReference>
<dbReference type="AlphaFoldDB" id="Q2S9W5"/>
<dbReference type="Pfam" id="PF07589">
    <property type="entry name" value="PEP-CTERM"/>
    <property type="match status" value="1"/>
</dbReference>
<dbReference type="Proteomes" id="UP000000238">
    <property type="component" value="Chromosome"/>
</dbReference>
<dbReference type="STRING" id="349521.HCH_05909"/>
<dbReference type="Gene3D" id="3.40.50.410">
    <property type="entry name" value="von Willebrand factor, type A domain"/>
    <property type="match status" value="1"/>
</dbReference>
<evidence type="ECO:0000313" key="7">
    <source>
        <dbReference type="Proteomes" id="UP000000238"/>
    </source>
</evidence>
<dbReference type="eggNOG" id="COG2304">
    <property type="taxonomic scope" value="Bacteria"/>
</dbReference>
<dbReference type="InterPro" id="IPR013424">
    <property type="entry name" value="Ice-binding_C"/>
</dbReference>
<name>Q2S9W5_HAHCH</name>
<comment type="subcellular location">
    <subcellularLocation>
        <location evidence="1">Secreted</location>
    </subcellularLocation>
</comment>
<dbReference type="RefSeq" id="WP_011399618.1">
    <property type="nucleotide sequence ID" value="NC_007645.1"/>
</dbReference>
<dbReference type="InterPro" id="IPR036465">
    <property type="entry name" value="vWFA_dom_sf"/>
</dbReference>
<dbReference type="PROSITE" id="PS50234">
    <property type="entry name" value="VWFA"/>
    <property type="match status" value="1"/>
</dbReference>
<dbReference type="EMBL" id="CP000155">
    <property type="protein sequence ID" value="ABC32559.1"/>
    <property type="molecule type" value="Genomic_DNA"/>
</dbReference>
<dbReference type="InterPro" id="IPR056861">
    <property type="entry name" value="HMCN1-like_VWA"/>
</dbReference>
<protein>
    <recommendedName>
        <fullName evidence="5">VWFA domain-containing protein</fullName>
    </recommendedName>
</protein>
<accession>Q2S9W5</accession>
<evidence type="ECO:0000256" key="2">
    <source>
        <dbReference type="ARBA" id="ARBA00022525"/>
    </source>
</evidence>
<dbReference type="KEGG" id="hch:HCH_05909"/>
<organism evidence="6 7">
    <name type="scientific">Hahella chejuensis (strain KCTC 2396)</name>
    <dbReference type="NCBI Taxonomy" id="349521"/>
    <lineage>
        <taxon>Bacteria</taxon>
        <taxon>Pseudomonadati</taxon>
        <taxon>Pseudomonadota</taxon>
        <taxon>Gammaproteobacteria</taxon>
        <taxon>Oceanospirillales</taxon>
        <taxon>Hahellaceae</taxon>
        <taxon>Hahella</taxon>
    </lineage>
</organism>
<dbReference type="InterPro" id="IPR002035">
    <property type="entry name" value="VWF_A"/>
</dbReference>
<keyword evidence="7" id="KW-1185">Reference proteome</keyword>
<proteinExistence type="predicted"/>
<evidence type="ECO:0000256" key="4">
    <source>
        <dbReference type="SAM" id="SignalP"/>
    </source>
</evidence>
<dbReference type="SUPFAM" id="SSF53300">
    <property type="entry name" value="vWA-like"/>
    <property type="match status" value="1"/>
</dbReference>
<evidence type="ECO:0000313" key="6">
    <source>
        <dbReference type="EMBL" id="ABC32559.1"/>
    </source>
</evidence>
<dbReference type="NCBIfam" id="TIGR02595">
    <property type="entry name" value="PEP_CTERM"/>
    <property type="match status" value="1"/>
</dbReference>
<feature type="chain" id="PRO_5004215488" description="VWFA domain-containing protein" evidence="4">
    <location>
        <begin position="21"/>
        <end position="344"/>
    </location>
</feature>
<dbReference type="OrthoDB" id="6308768at2"/>
<reference evidence="6 7" key="1">
    <citation type="journal article" date="2005" name="Nucleic Acids Res.">
        <title>Genomic blueprint of Hahella chejuensis, a marine microbe producing an algicidal agent.</title>
        <authorList>
            <person name="Jeong H."/>
            <person name="Yim J.H."/>
            <person name="Lee C."/>
            <person name="Choi S.-H."/>
            <person name="Park Y.K."/>
            <person name="Yoon S.H."/>
            <person name="Hur C.-G."/>
            <person name="Kang H.-Y."/>
            <person name="Kim D."/>
            <person name="Lee H.H."/>
            <person name="Park K.H."/>
            <person name="Park S.-H."/>
            <person name="Park H.-S."/>
            <person name="Lee H.K."/>
            <person name="Oh T.K."/>
            <person name="Kim J.F."/>
        </authorList>
    </citation>
    <scope>NUCLEOTIDE SEQUENCE [LARGE SCALE GENOMIC DNA]</scope>
    <source>
        <strain evidence="6 7">KCTC 2396</strain>
    </source>
</reference>
<gene>
    <name evidence="6" type="ordered locus">HCH_05909</name>
</gene>
<dbReference type="PANTHER" id="PTHR47824:SF3">
    <property type="entry name" value="UBIQUITIN-LIKE DOMAIN-CONTAINING PROTEIN"/>
    <property type="match status" value="1"/>
</dbReference>